<sequence length="74" mass="8743">MRNKKVYIDATIVSVDLLLKLAYKKIKLSFCDWGQMSSDTVLEGDRTHYPYRNPLQMYAQRCIDKIHLFLTCNK</sequence>
<organism evidence="1 2">
    <name type="scientific">Nostoc punctiforme NIES-2108</name>
    <dbReference type="NCBI Taxonomy" id="1356359"/>
    <lineage>
        <taxon>Bacteria</taxon>
        <taxon>Bacillati</taxon>
        <taxon>Cyanobacteriota</taxon>
        <taxon>Cyanophyceae</taxon>
        <taxon>Nostocales</taxon>
        <taxon>Nostocaceae</taxon>
        <taxon>Nostoc</taxon>
    </lineage>
</organism>
<dbReference type="AlphaFoldDB" id="A0A367RYT1"/>
<proteinExistence type="predicted"/>
<comment type="caution">
    <text evidence="1">The sequence shown here is derived from an EMBL/GenBank/DDBJ whole genome shotgun (WGS) entry which is preliminary data.</text>
</comment>
<dbReference type="Proteomes" id="UP000252085">
    <property type="component" value="Unassembled WGS sequence"/>
</dbReference>
<evidence type="ECO:0000313" key="1">
    <source>
        <dbReference type="EMBL" id="RCJ41695.1"/>
    </source>
</evidence>
<dbReference type="EMBL" id="LXQE01000029">
    <property type="protein sequence ID" value="RCJ41695.1"/>
    <property type="molecule type" value="Genomic_DNA"/>
</dbReference>
<accession>A0A367RYT1</accession>
<name>A0A367RYT1_NOSPU</name>
<reference evidence="2" key="1">
    <citation type="submission" date="2016-04" db="EMBL/GenBank/DDBJ databases">
        <authorList>
            <person name="Tabuchi Yagui T.R."/>
        </authorList>
    </citation>
    <scope>NUCLEOTIDE SEQUENCE [LARGE SCALE GENOMIC DNA]</scope>
</reference>
<gene>
    <name evidence="1" type="ORF">A6769_01975</name>
</gene>
<protein>
    <submittedName>
        <fullName evidence="1">Uncharacterized protein</fullName>
    </submittedName>
</protein>
<evidence type="ECO:0000313" key="2">
    <source>
        <dbReference type="Proteomes" id="UP000252085"/>
    </source>
</evidence>